<sequence length="226" mass="23869">MPYGVIINCIAVFIGGLLGAVLKDYFPDKLKEALPGIFGLSAITMGVTLIIKLESLSAVILAVILGTVIGELMNLETSLMRGLHSLESRLPLSLDDKQLDVLISMIILFCFSGTGIFGAMNSAMTGDHSILIAKAIMDFFTAVIFGTTAGYLVGFVAIPQFVVGVLLFGCAGCVLPYITGTMLANFKACGGIITLAVGLKIADIKKSRVLNILPAIVLVFPFSTFL</sequence>
<dbReference type="Pfam" id="PF04474">
    <property type="entry name" value="DUF554"/>
    <property type="match status" value="1"/>
</dbReference>
<protein>
    <recommendedName>
        <fullName evidence="4">DUF554 domain-containing protein</fullName>
    </recommendedName>
</protein>
<keyword evidence="1" id="KW-1133">Transmembrane helix</keyword>
<keyword evidence="1" id="KW-0812">Transmembrane</keyword>
<dbReference type="PANTHER" id="PTHR36111">
    <property type="entry name" value="INNER MEMBRANE PROTEIN-RELATED"/>
    <property type="match status" value="1"/>
</dbReference>
<feature type="transmembrane region" description="Helical" evidence="1">
    <location>
        <begin position="57"/>
        <end position="79"/>
    </location>
</feature>
<dbReference type="PATRIC" id="fig|742734.4.peg.5065"/>
<feature type="transmembrane region" description="Helical" evidence="1">
    <location>
        <begin position="161"/>
        <end position="178"/>
    </location>
</feature>
<feature type="transmembrane region" description="Helical" evidence="1">
    <location>
        <begin position="99"/>
        <end position="119"/>
    </location>
</feature>
<evidence type="ECO:0008006" key="4">
    <source>
        <dbReference type="Google" id="ProtNLM"/>
    </source>
</evidence>
<dbReference type="OrthoDB" id="9797976at2"/>
<organism evidence="2 3">
    <name type="scientific">[Clostridium] citroniae WAL-19142</name>
    <dbReference type="NCBI Taxonomy" id="742734"/>
    <lineage>
        <taxon>Bacteria</taxon>
        <taxon>Bacillati</taxon>
        <taxon>Bacillota</taxon>
        <taxon>Clostridia</taxon>
        <taxon>Lachnospirales</taxon>
        <taxon>Lachnospiraceae</taxon>
        <taxon>Enterocloster</taxon>
    </lineage>
</organism>
<accession>A0A0J9BRB6</accession>
<reference evidence="2 3" key="1">
    <citation type="submission" date="2011-04" db="EMBL/GenBank/DDBJ databases">
        <title>The Genome Sequence of Clostridium citroniae WAL-19142.</title>
        <authorList>
            <consortium name="The Broad Institute Genome Sequencing Platform"/>
            <person name="Earl A."/>
            <person name="Ward D."/>
            <person name="Feldgarden M."/>
            <person name="Gevers D."/>
            <person name="Warren Y.A."/>
            <person name="Tyrrell K.L."/>
            <person name="Citron D.M."/>
            <person name="Goldstein E.J."/>
            <person name="Daigneault M."/>
            <person name="Allen-Vercoe E."/>
            <person name="Young S.K."/>
            <person name="Zeng Q."/>
            <person name="Gargeya S."/>
            <person name="Fitzgerald M."/>
            <person name="Haas B."/>
            <person name="Abouelleil A."/>
            <person name="Alvarado L."/>
            <person name="Arachchi H.M."/>
            <person name="Berlin A."/>
            <person name="Brown A."/>
            <person name="Chapman S.B."/>
            <person name="Chen Z."/>
            <person name="Dunbar C."/>
            <person name="Freedman E."/>
            <person name="Gearin G."/>
            <person name="Gellesch M."/>
            <person name="Goldberg J."/>
            <person name="Griggs A."/>
            <person name="Gujja S."/>
            <person name="Heilman E.R."/>
            <person name="Heiman D."/>
            <person name="Howarth C."/>
            <person name="Larson L."/>
            <person name="Lui A."/>
            <person name="MacDonald P.J."/>
            <person name="Mehta T."/>
            <person name="Montmayeur A."/>
            <person name="Murphy C."/>
            <person name="Neiman D."/>
            <person name="Pearson M."/>
            <person name="Priest M."/>
            <person name="Roberts A."/>
            <person name="Saif S."/>
            <person name="Shea T."/>
            <person name="Shenoy N."/>
            <person name="Sisk P."/>
            <person name="Stolte C."/>
            <person name="Sykes S."/>
            <person name="White J."/>
            <person name="Yandava C."/>
            <person name="Wortman J."/>
            <person name="Nusbaum C."/>
            <person name="Birren B."/>
        </authorList>
    </citation>
    <scope>NUCLEOTIDE SEQUENCE [LARGE SCALE GENOMIC DNA]</scope>
    <source>
        <strain evidence="2 3">WAL-19142</strain>
    </source>
</reference>
<evidence type="ECO:0000313" key="2">
    <source>
        <dbReference type="EMBL" id="KMW14699.1"/>
    </source>
</evidence>
<keyword evidence="1" id="KW-0472">Membrane</keyword>
<dbReference type="AlphaFoldDB" id="A0A0J9BRB6"/>
<evidence type="ECO:0000256" key="1">
    <source>
        <dbReference type="SAM" id="Phobius"/>
    </source>
</evidence>
<dbReference type="Proteomes" id="UP000037392">
    <property type="component" value="Unassembled WGS sequence"/>
</dbReference>
<dbReference type="PANTHER" id="PTHR36111:SF2">
    <property type="entry name" value="INNER MEMBRANE PROTEIN"/>
    <property type="match status" value="1"/>
</dbReference>
<comment type="caution">
    <text evidence="2">The sequence shown here is derived from an EMBL/GenBank/DDBJ whole genome shotgun (WGS) entry which is preliminary data.</text>
</comment>
<dbReference type="InterPro" id="IPR007563">
    <property type="entry name" value="DUF554"/>
</dbReference>
<dbReference type="GeneID" id="93164327"/>
<gene>
    <name evidence="2" type="ORF">HMPREF9470_04729</name>
</gene>
<dbReference type="RefSeq" id="WP_007859912.1">
    <property type="nucleotide sequence ID" value="NZ_KQ235883.1"/>
</dbReference>
<feature type="transmembrane region" description="Helical" evidence="1">
    <location>
        <begin position="6"/>
        <end position="26"/>
    </location>
</feature>
<feature type="transmembrane region" description="Helical" evidence="1">
    <location>
        <begin position="209"/>
        <end position="225"/>
    </location>
</feature>
<name>A0A0J9BRB6_9FIRM</name>
<evidence type="ECO:0000313" key="3">
    <source>
        <dbReference type="Proteomes" id="UP000037392"/>
    </source>
</evidence>
<dbReference type="EMBL" id="ADLK01000036">
    <property type="protein sequence ID" value="KMW14699.1"/>
    <property type="molecule type" value="Genomic_DNA"/>
</dbReference>
<feature type="transmembrane region" description="Helical" evidence="1">
    <location>
        <begin position="131"/>
        <end position="154"/>
    </location>
</feature>
<feature type="transmembrane region" description="Helical" evidence="1">
    <location>
        <begin position="33"/>
        <end position="51"/>
    </location>
</feature>
<proteinExistence type="predicted"/>